<protein>
    <submittedName>
        <fullName evidence="1">Uncharacterized protein</fullName>
    </submittedName>
</protein>
<gene>
    <name evidence="1" type="ORF">MCOR_48997</name>
</gene>
<dbReference type="AlphaFoldDB" id="A0A6J8E9S5"/>
<sequence>MCLGGINAPDDVNAYLTHLAPDGQASILQPCPYNYDGHECFGCGSVNYGVSQKKDNTNTSAIFERTVQDDKSILSIEDRQCFTLMQTELQKDKDVSIQDASKAELHTFFDTSQQAIAAVATLSSSDGIVRKVCVHIIREGKPVVYTPPFAELVLLVSE</sequence>
<evidence type="ECO:0000313" key="2">
    <source>
        <dbReference type="Proteomes" id="UP000507470"/>
    </source>
</evidence>
<proteinExistence type="predicted"/>
<keyword evidence="2" id="KW-1185">Reference proteome</keyword>
<reference evidence="1 2" key="1">
    <citation type="submission" date="2020-06" db="EMBL/GenBank/DDBJ databases">
        <authorList>
            <person name="Li R."/>
            <person name="Bekaert M."/>
        </authorList>
    </citation>
    <scope>NUCLEOTIDE SEQUENCE [LARGE SCALE GENOMIC DNA]</scope>
    <source>
        <strain evidence="2">wild</strain>
    </source>
</reference>
<dbReference type="Proteomes" id="UP000507470">
    <property type="component" value="Unassembled WGS sequence"/>
</dbReference>
<organism evidence="1 2">
    <name type="scientific">Mytilus coruscus</name>
    <name type="common">Sea mussel</name>
    <dbReference type="NCBI Taxonomy" id="42192"/>
    <lineage>
        <taxon>Eukaryota</taxon>
        <taxon>Metazoa</taxon>
        <taxon>Spiralia</taxon>
        <taxon>Lophotrochozoa</taxon>
        <taxon>Mollusca</taxon>
        <taxon>Bivalvia</taxon>
        <taxon>Autobranchia</taxon>
        <taxon>Pteriomorphia</taxon>
        <taxon>Mytilida</taxon>
        <taxon>Mytiloidea</taxon>
        <taxon>Mytilidae</taxon>
        <taxon>Mytilinae</taxon>
        <taxon>Mytilus</taxon>
    </lineage>
</organism>
<name>A0A6J8E9S5_MYTCO</name>
<evidence type="ECO:0000313" key="1">
    <source>
        <dbReference type="EMBL" id="CAC5416362.1"/>
    </source>
</evidence>
<dbReference type="EMBL" id="CACVKT020008630">
    <property type="protein sequence ID" value="CAC5416362.1"/>
    <property type="molecule type" value="Genomic_DNA"/>
</dbReference>
<accession>A0A6J8E9S5</accession>